<feature type="signal peptide" evidence="3">
    <location>
        <begin position="1"/>
        <end position="30"/>
    </location>
</feature>
<evidence type="ECO:0000256" key="1">
    <source>
        <dbReference type="ARBA" id="ARBA00022741"/>
    </source>
</evidence>
<keyword evidence="2" id="KW-0342">GTP-binding</keyword>
<keyword evidence="4" id="KW-0378">Hydrolase</keyword>
<keyword evidence="3" id="KW-0732">Signal</keyword>
<dbReference type="GO" id="GO:0007264">
    <property type="term" value="P:small GTPase-mediated signal transduction"/>
    <property type="evidence" value="ECO:0007669"/>
    <property type="project" value="InterPro"/>
</dbReference>
<sequence>MKKKEGSGQAWLASSQVKLALVAAPLPVLAVTCSRHRSGQIKGWLNEVGTGGVIVRDFGVLKKLSRPWPSGCKLTLFLCEFSNFLLDNCLEVKIKCPIPGIPQLTLSVLPSGGEQCLCSVKIDPSTRTELQVDLKVSVWNYRPREEARPFSYPKTHVVLICFAIDSPDSLNQVRKKWDPEIWRLLPGVPVFLVGLKRDLHHDPDTIKKLTIEGKRPVSQEEGEAVAREIAVFKYLECSAVAHDGVSEIFTCATRLAIDHANRNRKGKWMRRVFGDPEQQQNLIIANKVI</sequence>
<evidence type="ECO:0000313" key="4">
    <source>
        <dbReference type="EMBL" id="KAK4221921.1"/>
    </source>
</evidence>
<evidence type="ECO:0000313" key="5">
    <source>
        <dbReference type="Proteomes" id="UP001301958"/>
    </source>
</evidence>
<reference evidence="4" key="2">
    <citation type="submission" date="2023-05" db="EMBL/GenBank/DDBJ databases">
        <authorList>
            <consortium name="Lawrence Berkeley National Laboratory"/>
            <person name="Steindorff A."/>
            <person name="Hensen N."/>
            <person name="Bonometti L."/>
            <person name="Westerberg I."/>
            <person name="Brannstrom I.O."/>
            <person name="Guillou S."/>
            <person name="Cros-Aarteil S."/>
            <person name="Calhoun S."/>
            <person name="Haridas S."/>
            <person name="Kuo A."/>
            <person name="Mondo S."/>
            <person name="Pangilinan J."/>
            <person name="Riley R."/>
            <person name="Labutti K."/>
            <person name="Andreopoulos B."/>
            <person name="Lipzen A."/>
            <person name="Chen C."/>
            <person name="Yanf M."/>
            <person name="Daum C."/>
            <person name="Ng V."/>
            <person name="Clum A."/>
            <person name="Ohm R."/>
            <person name="Martin F."/>
            <person name="Silar P."/>
            <person name="Natvig D."/>
            <person name="Lalanne C."/>
            <person name="Gautier V."/>
            <person name="Ament-Velasquez S.L."/>
            <person name="Kruys A."/>
            <person name="Hutchinson M.I."/>
            <person name="Powell A.J."/>
            <person name="Barry K."/>
            <person name="Miller A.N."/>
            <person name="Grigoriev I.V."/>
            <person name="Debuchy R."/>
            <person name="Gladieux P."/>
            <person name="Thoren M.H."/>
            <person name="Johannesson H."/>
        </authorList>
    </citation>
    <scope>NUCLEOTIDE SEQUENCE</scope>
    <source>
        <strain evidence="4">CBS 990.96</strain>
    </source>
</reference>
<name>A0AAN6YNB1_9PEZI</name>
<dbReference type="AlphaFoldDB" id="A0AAN6YNB1"/>
<reference evidence="4" key="1">
    <citation type="journal article" date="2023" name="Mol. Phylogenet. Evol.">
        <title>Genome-scale phylogeny and comparative genomics of the fungal order Sordariales.</title>
        <authorList>
            <person name="Hensen N."/>
            <person name="Bonometti L."/>
            <person name="Westerberg I."/>
            <person name="Brannstrom I.O."/>
            <person name="Guillou S."/>
            <person name="Cros-Aarteil S."/>
            <person name="Calhoun S."/>
            <person name="Haridas S."/>
            <person name="Kuo A."/>
            <person name="Mondo S."/>
            <person name="Pangilinan J."/>
            <person name="Riley R."/>
            <person name="LaButti K."/>
            <person name="Andreopoulos B."/>
            <person name="Lipzen A."/>
            <person name="Chen C."/>
            <person name="Yan M."/>
            <person name="Daum C."/>
            <person name="Ng V."/>
            <person name="Clum A."/>
            <person name="Steindorff A."/>
            <person name="Ohm R.A."/>
            <person name="Martin F."/>
            <person name="Silar P."/>
            <person name="Natvig D.O."/>
            <person name="Lalanne C."/>
            <person name="Gautier V."/>
            <person name="Ament-Velasquez S.L."/>
            <person name="Kruys A."/>
            <person name="Hutchinson M.I."/>
            <person name="Powell A.J."/>
            <person name="Barry K."/>
            <person name="Miller A.N."/>
            <person name="Grigoriev I.V."/>
            <person name="Debuchy R."/>
            <person name="Gladieux P."/>
            <person name="Hiltunen Thoren M."/>
            <person name="Johannesson H."/>
        </authorList>
    </citation>
    <scope>NUCLEOTIDE SEQUENCE</scope>
    <source>
        <strain evidence="4">CBS 990.96</strain>
    </source>
</reference>
<organism evidence="4 5">
    <name type="scientific">Podospora fimiseda</name>
    <dbReference type="NCBI Taxonomy" id="252190"/>
    <lineage>
        <taxon>Eukaryota</taxon>
        <taxon>Fungi</taxon>
        <taxon>Dikarya</taxon>
        <taxon>Ascomycota</taxon>
        <taxon>Pezizomycotina</taxon>
        <taxon>Sordariomycetes</taxon>
        <taxon>Sordariomycetidae</taxon>
        <taxon>Sordariales</taxon>
        <taxon>Podosporaceae</taxon>
        <taxon>Podospora</taxon>
    </lineage>
</organism>
<dbReference type="PROSITE" id="PS51420">
    <property type="entry name" value="RHO"/>
    <property type="match status" value="1"/>
</dbReference>
<proteinExistence type="predicted"/>
<dbReference type="SMART" id="SM00174">
    <property type="entry name" value="RHO"/>
    <property type="match status" value="1"/>
</dbReference>
<dbReference type="Proteomes" id="UP001301958">
    <property type="component" value="Unassembled WGS sequence"/>
</dbReference>
<dbReference type="GO" id="GO:0003924">
    <property type="term" value="F:GTPase activity"/>
    <property type="evidence" value="ECO:0007669"/>
    <property type="project" value="InterPro"/>
</dbReference>
<protein>
    <submittedName>
        <fullName evidence="4">P-loop containing nucleoside triphosphate hydrolase protein</fullName>
    </submittedName>
</protein>
<dbReference type="InterPro" id="IPR027417">
    <property type="entry name" value="P-loop_NTPase"/>
</dbReference>
<dbReference type="PANTHER" id="PTHR24072">
    <property type="entry name" value="RHO FAMILY GTPASE"/>
    <property type="match status" value="1"/>
</dbReference>
<comment type="caution">
    <text evidence="4">The sequence shown here is derived from an EMBL/GenBank/DDBJ whole genome shotgun (WGS) entry which is preliminary data.</text>
</comment>
<evidence type="ECO:0000256" key="2">
    <source>
        <dbReference type="ARBA" id="ARBA00023134"/>
    </source>
</evidence>
<dbReference type="GO" id="GO:0005525">
    <property type="term" value="F:GTP binding"/>
    <property type="evidence" value="ECO:0007669"/>
    <property type="project" value="UniProtKB-KW"/>
</dbReference>
<gene>
    <name evidence="4" type="ORF">QBC38DRAFT_448724</name>
</gene>
<keyword evidence="1" id="KW-0547">Nucleotide-binding</keyword>
<evidence type="ECO:0000256" key="3">
    <source>
        <dbReference type="SAM" id="SignalP"/>
    </source>
</evidence>
<dbReference type="EMBL" id="MU865504">
    <property type="protein sequence ID" value="KAK4221921.1"/>
    <property type="molecule type" value="Genomic_DNA"/>
</dbReference>
<dbReference type="SUPFAM" id="SSF52540">
    <property type="entry name" value="P-loop containing nucleoside triphosphate hydrolases"/>
    <property type="match status" value="1"/>
</dbReference>
<dbReference type="PROSITE" id="PS51419">
    <property type="entry name" value="RAB"/>
    <property type="match status" value="1"/>
</dbReference>
<feature type="chain" id="PRO_5042829290" evidence="3">
    <location>
        <begin position="31"/>
        <end position="289"/>
    </location>
</feature>
<dbReference type="InterPro" id="IPR001806">
    <property type="entry name" value="Small_GTPase"/>
</dbReference>
<dbReference type="Pfam" id="PF00071">
    <property type="entry name" value="Ras"/>
    <property type="match status" value="1"/>
</dbReference>
<dbReference type="InterPro" id="IPR003578">
    <property type="entry name" value="Small_GTPase_Rho"/>
</dbReference>
<keyword evidence="5" id="KW-1185">Reference proteome</keyword>
<dbReference type="Gene3D" id="3.40.50.300">
    <property type="entry name" value="P-loop containing nucleotide triphosphate hydrolases"/>
    <property type="match status" value="1"/>
</dbReference>
<accession>A0AAN6YNB1</accession>